<evidence type="ECO:0000256" key="1">
    <source>
        <dbReference type="ARBA" id="ARBA00022729"/>
    </source>
</evidence>
<keyword evidence="6" id="KW-1185">Reference proteome</keyword>
<dbReference type="RefSeq" id="WP_160632876.1">
    <property type="nucleotide sequence ID" value="NZ_WWNE01000006.1"/>
</dbReference>
<dbReference type="AlphaFoldDB" id="A0A6N9NJ85"/>
<feature type="region of interest" description="Disordered" evidence="2">
    <location>
        <begin position="400"/>
        <end position="432"/>
    </location>
</feature>
<dbReference type="NCBIfam" id="TIGR04183">
    <property type="entry name" value="Por_Secre_tail"/>
    <property type="match status" value="1"/>
</dbReference>
<evidence type="ECO:0000313" key="6">
    <source>
        <dbReference type="Proteomes" id="UP000470771"/>
    </source>
</evidence>
<dbReference type="Proteomes" id="UP000470771">
    <property type="component" value="Unassembled WGS sequence"/>
</dbReference>
<organism evidence="5 6">
    <name type="scientific">Acidiluteibacter ferrifornacis</name>
    <dbReference type="NCBI Taxonomy" id="2692424"/>
    <lineage>
        <taxon>Bacteria</taxon>
        <taxon>Pseudomonadati</taxon>
        <taxon>Bacteroidota</taxon>
        <taxon>Flavobacteriia</taxon>
        <taxon>Flavobacteriales</taxon>
        <taxon>Cryomorphaceae</taxon>
        <taxon>Acidiluteibacter</taxon>
    </lineage>
</organism>
<evidence type="ECO:0000313" key="5">
    <source>
        <dbReference type="EMBL" id="NBG65922.1"/>
    </source>
</evidence>
<name>A0A6N9NJ85_9FLAO</name>
<evidence type="ECO:0000256" key="2">
    <source>
        <dbReference type="SAM" id="MobiDB-lite"/>
    </source>
</evidence>
<sequence>MIKKISILLTVLLVSINVIAQRVNAFARATSISGTTFNVANVEENDDSFEIGERIIVMQMQDNVIGSNTNNNSSFGNLNNIQSAGLYEIRTISGITESSGTPISITVSTSLTNTYNTGTNSRVQLISFPTLGSPDYTTTANMTTRNWNGNIGGVSAFEVLGTFTLAHNINADNSGFRGGARDDNNAGNCDNTTYRSAASGAFAGKGEGIYLNTNTTYEEGKGKILNGGGGGNEHNGGGGGGGNYSAGGNGGRGWNCTAPNSAGGLGGIGLSAHIGASRIFMGGGGGGGEGNNAVATDGGRGGGIIIIRANEIVTTGSCGQRTISANGQNSSNAGNDGAGGAGAGGSIVIQVNSWNIAATCEVLVRANGGNGGISNTGNAHGGGGGGGQGTVIYSITQPTTNTTTQTQNGNGGCDNNSSPCNSTTSGGGTGASDTGIIDEAATGPLPIQLDYFNAIKKVNSVLLEWKTFTEINNDFFTVERSIDGKNWETLITEKGQGNSTTERYYSKIDWSPYNGTSYYRLRQTDFNGKSTTHGMQAINREKSSVVRIYPNPAKNEIIIEIDQHEALINIKDLFGNLIYYGSQNGVSNSIDISHLKPGVYIVEVNQKNNSTIRRLVKE</sequence>
<dbReference type="InterPro" id="IPR026444">
    <property type="entry name" value="Secre_tail"/>
</dbReference>
<feature type="compositionally biased region" description="Low complexity" evidence="2">
    <location>
        <begin position="415"/>
        <end position="424"/>
    </location>
</feature>
<protein>
    <submittedName>
        <fullName evidence="5">T9SS type A sorting domain-containing protein</fullName>
    </submittedName>
</protein>
<reference evidence="5 6" key="1">
    <citation type="submission" date="2019-12" db="EMBL/GenBank/DDBJ databases">
        <authorList>
            <person name="Zhao J."/>
        </authorList>
    </citation>
    <scope>NUCLEOTIDE SEQUENCE [LARGE SCALE GENOMIC DNA]</scope>
    <source>
        <strain evidence="5 6">S-15</strain>
    </source>
</reference>
<comment type="caution">
    <text evidence="5">The sequence shown here is derived from an EMBL/GenBank/DDBJ whole genome shotgun (WGS) entry which is preliminary data.</text>
</comment>
<feature type="domain" description="Secretion system C-terminal sorting" evidence="4">
    <location>
        <begin position="548"/>
        <end position="616"/>
    </location>
</feature>
<proteinExistence type="predicted"/>
<evidence type="ECO:0000256" key="3">
    <source>
        <dbReference type="SAM" id="SignalP"/>
    </source>
</evidence>
<accession>A0A6N9NJ85</accession>
<keyword evidence="1 3" id="KW-0732">Signal</keyword>
<dbReference type="Pfam" id="PF18962">
    <property type="entry name" value="Por_Secre_tail"/>
    <property type="match status" value="1"/>
</dbReference>
<evidence type="ECO:0000259" key="4">
    <source>
        <dbReference type="Pfam" id="PF18962"/>
    </source>
</evidence>
<gene>
    <name evidence="5" type="ORF">GQN54_07305</name>
</gene>
<feature type="signal peptide" evidence="3">
    <location>
        <begin position="1"/>
        <end position="20"/>
    </location>
</feature>
<dbReference type="EMBL" id="WWNE01000006">
    <property type="protein sequence ID" value="NBG65922.1"/>
    <property type="molecule type" value="Genomic_DNA"/>
</dbReference>
<feature type="chain" id="PRO_5026821336" evidence="3">
    <location>
        <begin position="21"/>
        <end position="618"/>
    </location>
</feature>